<evidence type="ECO:0000313" key="2">
    <source>
        <dbReference type="Proteomes" id="UP000069940"/>
    </source>
</evidence>
<keyword evidence="2" id="KW-1185">Reference proteome</keyword>
<name>A0ABM1Z6Y3_AEDAL</name>
<dbReference type="InterPro" id="IPR012340">
    <property type="entry name" value="NA-bd_OB-fold"/>
</dbReference>
<accession>A0ABM1Z6Y3</accession>
<proteinExistence type="predicted"/>
<dbReference type="Gene3D" id="2.40.50.140">
    <property type="entry name" value="Nucleic acid-binding proteins"/>
    <property type="match status" value="1"/>
</dbReference>
<dbReference type="RefSeq" id="XP_019528720.3">
    <property type="nucleotide sequence ID" value="XM_019673175.3"/>
</dbReference>
<dbReference type="Proteomes" id="UP000069940">
    <property type="component" value="Unassembled WGS sequence"/>
</dbReference>
<organism evidence="1 2">
    <name type="scientific">Aedes albopictus</name>
    <name type="common">Asian tiger mosquito</name>
    <name type="synonym">Stegomyia albopicta</name>
    <dbReference type="NCBI Taxonomy" id="7160"/>
    <lineage>
        <taxon>Eukaryota</taxon>
        <taxon>Metazoa</taxon>
        <taxon>Ecdysozoa</taxon>
        <taxon>Arthropoda</taxon>
        <taxon>Hexapoda</taxon>
        <taxon>Insecta</taxon>
        <taxon>Pterygota</taxon>
        <taxon>Neoptera</taxon>
        <taxon>Endopterygota</taxon>
        <taxon>Diptera</taxon>
        <taxon>Nematocera</taxon>
        <taxon>Culicoidea</taxon>
        <taxon>Culicidae</taxon>
        <taxon>Culicinae</taxon>
        <taxon>Aedini</taxon>
        <taxon>Aedes</taxon>
        <taxon>Stegomyia</taxon>
    </lineage>
</organism>
<sequence length="260" mass="29796">MDKTPIARIKSEPDLEEEIPRFVASASGIPASVELVDLTNDEYFSEFKNFLDNIQDHRTQAAKKRTRQLKHVSDVMALQVAHIQLISFYQESYVCSLFGIDFRNVMVYGRIIPGTVKHENNTQIYKLDDGSGMVEVYYAHGLKRDIDNLTAVHSCENILTTRTPLNEEQVPKDAQQLANLKLLLALVKTRCQQRLQYFPLGTRCFAIGRPFMNRHDRVSLYAYSMHADGDGLVPGETAEIFWKTHLALCYEQKYASDLFR</sequence>
<reference evidence="2" key="1">
    <citation type="journal article" date="2015" name="Proc. Natl. Acad. Sci. U.S.A.">
        <title>Genome sequence of the Asian Tiger mosquito, Aedes albopictus, reveals insights into its biology, genetics, and evolution.</title>
        <authorList>
            <person name="Chen X.G."/>
            <person name="Jiang X."/>
            <person name="Gu J."/>
            <person name="Xu M."/>
            <person name="Wu Y."/>
            <person name="Deng Y."/>
            <person name="Zhang C."/>
            <person name="Bonizzoni M."/>
            <person name="Dermauw W."/>
            <person name="Vontas J."/>
            <person name="Armbruster P."/>
            <person name="Huang X."/>
            <person name="Yang Y."/>
            <person name="Zhang H."/>
            <person name="He W."/>
            <person name="Peng H."/>
            <person name="Liu Y."/>
            <person name="Wu K."/>
            <person name="Chen J."/>
            <person name="Lirakis M."/>
            <person name="Topalis P."/>
            <person name="Van Leeuwen T."/>
            <person name="Hall A.B."/>
            <person name="Jiang X."/>
            <person name="Thorpe C."/>
            <person name="Mueller R.L."/>
            <person name="Sun C."/>
            <person name="Waterhouse R.M."/>
            <person name="Yan G."/>
            <person name="Tu Z.J."/>
            <person name="Fang X."/>
            <person name="James A.A."/>
        </authorList>
    </citation>
    <scope>NUCLEOTIDE SEQUENCE [LARGE SCALE GENOMIC DNA]</scope>
    <source>
        <strain evidence="2">Foshan</strain>
    </source>
</reference>
<reference evidence="1" key="2">
    <citation type="submission" date="2025-05" db="UniProtKB">
        <authorList>
            <consortium name="EnsemblMetazoa"/>
        </authorList>
    </citation>
    <scope>IDENTIFICATION</scope>
    <source>
        <strain evidence="1">Foshan</strain>
    </source>
</reference>
<dbReference type="EnsemblMetazoa" id="AALFPA23_015632.R22774">
    <property type="protein sequence ID" value="AALFPA23_015632.P22774"/>
    <property type="gene ID" value="AALFPA23_015632"/>
</dbReference>
<dbReference type="GeneID" id="109400679"/>
<protein>
    <submittedName>
        <fullName evidence="1">Uncharacterized protein</fullName>
    </submittedName>
</protein>
<evidence type="ECO:0000313" key="1">
    <source>
        <dbReference type="EnsemblMetazoa" id="AALFPA23_015632.P22774"/>
    </source>
</evidence>